<dbReference type="Proteomes" id="UP001596230">
    <property type="component" value="Unassembled WGS sequence"/>
</dbReference>
<dbReference type="PANTHER" id="PTHR23088">
    <property type="entry name" value="NITRILASE-RELATED"/>
    <property type="match status" value="1"/>
</dbReference>
<comment type="similarity">
    <text evidence="1">Belongs to the carbon-nitrogen hydrolase superfamily. NIT1/NIT2 family.</text>
</comment>
<reference evidence="4" key="1">
    <citation type="journal article" date="2019" name="Int. J. Syst. Evol. Microbiol.">
        <title>The Global Catalogue of Microorganisms (GCM) 10K type strain sequencing project: providing services to taxonomists for standard genome sequencing and annotation.</title>
        <authorList>
            <consortium name="The Broad Institute Genomics Platform"/>
            <consortium name="The Broad Institute Genome Sequencing Center for Infectious Disease"/>
            <person name="Wu L."/>
            <person name="Ma J."/>
        </authorList>
    </citation>
    <scope>NUCLEOTIDE SEQUENCE [LARGE SCALE GENOMIC DNA]</scope>
    <source>
        <strain evidence="4">CGMCC 1.18518</strain>
    </source>
</reference>
<protein>
    <submittedName>
        <fullName evidence="3">Deaminated glutathione amidase</fullName>
    </submittedName>
</protein>
<accession>A0ABW1VTN4</accession>
<name>A0ABW1VTN4_9GAMM</name>
<dbReference type="Gene3D" id="3.60.110.10">
    <property type="entry name" value="Carbon-nitrogen hydrolase"/>
    <property type="match status" value="1"/>
</dbReference>
<gene>
    <name evidence="3" type="ORF">ACFP9W_03120</name>
</gene>
<dbReference type="InterPro" id="IPR001110">
    <property type="entry name" value="UPF0012_CS"/>
</dbReference>
<proteinExistence type="inferred from homology"/>
<dbReference type="PROSITE" id="PS01227">
    <property type="entry name" value="UPF0012"/>
    <property type="match status" value="1"/>
</dbReference>
<dbReference type="NCBIfam" id="NF033621">
    <property type="entry name" value="de_GSH_amidase"/>
    <property type="match status" value="1"/>
</dbReference>
<keyword evidence="4" id="KW-1185">Reference proteome</keyword>
<evidence type="ECO:0000256" key="1">
    <source>
        <dbReference type="ARBA" id="ARBA00010613"/>
    </source>
</evidence>
<evidence type="ECO:0000259" key="2">
    <source>
        <dbReference type="PROSITE" id="PS50263"/>
    </source>
</evidence>
<dbReference type="PANTHER" id="PTHR23088:SF27">
    <property type="entry name" value="DEAMINATED GLUTATHIONE AMIDASE"/>
    <property type="match status" value="1"/>
</dbReference>
<comment type="caution">
    <text evidence="3">The sequence shown here is derived from an EMBL/GenBank/DDBJ whole genome shotgun (WGS) entry which is preliminary data.</text>
</comment>
<feature type="domain" description="CN hydrolase" evidence="2">
    <location>
        <begin position="1"/>
        <end position="238"/>
    </location>
</feature>
<dbReference type="InterPro" id="IPR003010">
    <property type="entry name" value="C-N_Hydrolase"/>
</dbReference>
<evidence type="ECO:0000313" key="3">
    <source>
        <dbReference type="EMBL" id="MFC6377099.1"/>
    </source>
</evidence>
<organism evidence="3 4">
    <name type="scientific">Tatumella terrea</name>
    <dbReference type="NCBI Taxonomy" id="419007"/>
    <lineage>
        <taxon>Bacteria</taxon>
        <taxon>Pseudomonadati</taxon>
        <taxon>Pseudomonadota</taxon>
        <taxon>Gammaproteobacteria</taxon>
        <taxon>Enterobacterales</taxon>
        <taxon>Erwiniaceae</taxon>
        <taxon>Tatumella</taxon>
    </lineage>
</organism>
<dbReference type="InterPro" id="IPR036526">
    <property type="entry name" value="C-N_Hydrolase_sf"/>
</dbReference>
<dbReference type="EMBL" id="JBHSUB010000004">
    <property type="protein sequence ID" value="MFC6377099.1"/>
    <property type="molecule type" value="Genomic_DNA"/>
</dbReference>
<dbReference type="CDD" id="cd07581">
    <property type="entry name" value="nitrilase_3"/>
    <property type="match status" value="1"/>
</dbReference>
<dbReference type="PROSITE" id="PS50263">
    <property type="entry name" value="CN_HYDROLASE"/>
    <property type="match status" value="1"/>
</dbReference>
<dbReference type="RefSeq" id="WP_212713787.1">
    <property type="nucleotide sequence ID" value="NZ_JBHSUB010000004.1"/>
</dbReference>
<sequence>MKVALGQFAVSREWQENADTCLALMAQAARAGADLLVLPEAILARDNTSPAYVVEAAQPEEGPFLRRLLAASEGSRLTIIFTQHVPAPGERAINTLFALHQGQIIARYEKLHLYDAFAVQESARVNAGQQIPPLITVAGMNVGLMTCYDIRFPEMARRLALDGADLLVLPAAWLRGPLKEKHWQMLTTTRALENTCYLVAVGECGPKNIGNSLVADPLGVVIASAAEAPALIFADIDAGRLHYAREVLPVLENRRFATPQLRSSS</sequence>
<evidence type="ECO:0000313" key="4">
    <source>
        <dbReference type="Proteomes" id="UP001596230"/>
    </source>
</evidence>
<dbReference type="Pfam" id="PF00795">
    <property type="entry name" value="CN_hydrolase"/>
    <property type="match status" value="1"/>
</dbReference>
<dbReference type="InterPro" id="IPR047999">
    <property type="entry name" value="De_GSH_amidase"/>
</dbReference>
<dbReference type="SUPFAM" id="SSF56317">
    <property type="entry name" value="Carbon-nitrogen hydrolase"/>
    <property type="match status" value="1"/>
</dbReference>